<reference evidence="1 2" key="1">
    <citation type="submission" date="2022-01" db="EMBL/GenBank/DDBJ databases">
        <authorList>
            <person name="Xiong W."/>
            <person name="Schranz E."/>
        </authorList>
    </citation>
    <scope>NUCLEOTIDE SEQUENCE [LARGE SCALE GENOMIC DNA]</scope>
</reference>
<proteinExistence type="predicted"/>
<protein>
    <recommendedName>
        <fullName evidence="3">AT-hook motif nuclear-localized protein</fullName>
    </recommendedName>
</protein>
<dbReference type="Proteomes" id="UP001157418">
    <property type="component" value="Unassembled WGS sequence"/>
</dbReference>
<comment type="caution">
    <text evidence="1">The sequence shown here is derived from an EMBL/GenBank/DDBJ whole genome shotgun (WGS) entry which is preliminary data.</text>
</comment>
<accession>A0AAU9M8K1</accession>
<evidence type="ECO:0000313" key="2">
    <source>
        <dbReference type="Proteomes" id="UP001157418"/>
    </source>
</evidence>
<dbReference type="AlphaFoldDB" id="A0AAU9M8K1"/>
<gene>
    <name evidence="1" type="ORF">LVIROSA_LOCUS9208</name>
</gene>
<dbReference type="EMBL" id="CAKMRJ010001112">
    <property type="protein sequence ID" value="CAH1421831.1"/>
    <property type="molecule type" value="Genomic_DNA"/>
</dbReference>
<organism evidence="1 2">
    <name type="scientific">Lactuca virosa</name>
    <dbReference type="NCBI Taxonomy" id="75947"/>
    <lineage>
        <taxon>Eukaryota</taxon>
        <taxon>Viridiplantae</taxon>
        <taxon>Streptophyta</taxon>
        <taxon>Embryophyta</taxon>
        <taxon>Tracheophyta</taxon>
        <taxon>Spermatophyta</taxon>
        <taxon>Magnoliopsida</taxon>
        <taxon>eudicotyledons</taxon>
        <taxon>Gunneridae</taxon>
        <taxon>Pentapetalae</taxon>
        <taxon>asterids</taxon>
        <taxon>campanulids</taxon>
        <taxon>Asterales</taxon>
        <taxon>Asteraceae</taxon>
        <taxon>Cichorioideae</taxon>
        <taxon>Cichorieae</taxon>
        <taxon>Lactucinae</taxon>
        <taxon>Lactuca</taxon>
    </lineage>
</organism>
<evidence type="ECO:0000313" key="1">
    <source>
        <dbReference type="EMBL" id="CAH1421831.1"/>
    </source>
</evidence>
<name>A0AAU9M8K1_9ASTR</name>
<evidence type="ECO:0008006" key="3">
    <source>
        <dbReference type="Google" id="ProtNLM"/>
    </source>
</evidence>
<sequence length="84" mass="9042">MFCCEIKVDDGGYVDGVSWLRGSEEIRIGSTSTDLVVHRSSGVAGAILATSSPLRFLVPVTVDERGRKAERKRNRGCFGLLGVS</sequence>
<keyword evidence="2" id="KW-1185">Reference proteome</keyword>